<comment type="caution">
    <text evidence="2">The sequence shown here is derived from an EMBL/GenBank/DDBJ whole genome shotgun (WGS) entry which is preliminary data.</text>
</comment>
<evidence type="ECO:0000313" key="3">
    <source>
        <dbReference type="Proteomes" id="UP001597448"/>
    </source>
</evidence>
<keyword evidence="1" id="KW-0472">Membrane</keyword>
<feature type="transmembrane region" description="Helical" evidence="1">
    <location>
        <begin position="132"/>
        <end position="158"/>
    </location>
</feature>
<feature type="transmembrane region" description="Helical" evidence="1">
    <location>
        <begin position="165"/>
        <end position="190"/>
    </location>
</feature>
<evidence type="ECO:0000313" key="2">
    <source>
        <dbReference type="EMBL" id="MFD2408686.1"/>
    </source>
</evidence>
<organism evidence="2 3">
    <name type="scientific">Paenibacillus rhizoplanae</name>
    <dbReference type="NCBI Taxonomy" id="1917181"/>
    <lineage>
        <taxon>Bacteria</taxon>
        <taxon>Bacillati</taxon>
        <taxon>Bacillota</taxon>
        <taxon>Bacilli</taxon>
        <taxon>Bacillales</taxon>
        <taxon>Paenibacillaceae</taxon>
        <taxon>Paenibacillus</taxon>
    </lineage>
</organism>
<evidence type="ECO:0008006" key="4">
    <source>
        <dbReference type="Google" id="ProtNLM"/>
    </source>
</evidence>
<protein>
    <recommendedName>
        <fullName evidence="4">ABC-2 family transporter protein</fullName>
    </recommendedName>
</protein>
<keyword evidence="3" id="KW-1185">Reference proteome</keyword>
<reference evidence="3" key="1">
    <citation type="journal article" date="2019" name="Int. J. Syst. Evol. Microbiol.">
        <title>The Global Catalogue of Microorganisms (GCM) 10K type strain sequencing project: providing services to taxonomists for standard genome sequencing and annotation.</title>
        <authorList>
            <consortium name="The Broad Institute Genomics Platform"/>
            <consortium name="The Broad Institute Genome Sequencing Center for Infectious Disease"/>
            <person name="Wu L."/>
            <person name="Ma J."/>
        </authorList>
    </citation>
    <scope>NUCLEOTIDE SEQUENCE [LARGE SCALE GENOMIC DNA]</scope>
    <source>
        <strain evidence="3">CCM 8725</strain>
    </source>
</reference>
<keyword evidence="1" id="KW-0812">Transmembrane</keyword>
<dbReference type="Proteomes" id="UP001597448">
    <property type="component" value="Unassembled WGS sequence"/>
</dbReference>
<sequence length="231" mass="26585">MRNVFRLIRPSSLVILLIASMVSYYYLKSTGISDLTSMYQTIFGGKPLNGPLLKGLFVMMLSLLQYTLIDYIVYYIDGFEYLSIRYGNKNKWLKDLLKGVFIYTATFVILFYLFGLLFDFIYNNFMFVQTEIIILVGVVLRIFLFCIVIVLLQIFLLLMYTKTSVFIISGGISILLAMTSHYEGSVLYILPRSSSPLNLLFDVLKSIVLAIVLITLIQKINLKRELIPHED</sequence>
<dbReference type="EMBL" id="JBHUKY010000008">
    <property type="protein sequence ID" value="MFD2408686.1"/>
    <property type="molecule type" value="Genomic_DNA"/>
</dbReference>
<feature type="transmembrane region" description="Helical" evidence="1">
    <location>
        <begin position="196"/>
        <end position="217"/>
    </location>
</feature>
<evidence type="ECO:0000256" key="1">
    <source>
        <dbReference type="SAM" id="Phobius"/>
    </source>
</evidence>
<gene>
    <name evidence="2" type="ORF">ACFSX3_02325</name>
</gene>
<feature type="transmembrane region" description="Helical" evidence="1">
    <location>
        <begin position="7"/>
        <end position="27"/>
    </location>
</feature>
<name>A0ABW5F310_9BACL</name>
<keyword evidence="1" id="KW-1133">Transmembrane helix</keyword>
<feature type="transmembrane region" description="Helical" evidence="1">
    <location>
        <begin position="56"/>
        <end position="76"/>
    </location>
</feature>
<feature type="transmembrane region" description="Helical" evidence="1">
    <location>
        <begin position="96"/>
        <end position="120"/>
    </location>
</feature>
<proteinExistence type="predicted"/>
<accession>A0ABW5F310</accession>
<dbReference type="RefSeq" id="WP_209991148.1">
    <property type="nucleotide sequence ID" value="NZ_JBHUKY010000008.1"/>
</dbReference>